<dbReference type="PANTHER" id="PTHR48182">
    <property type="entry name" value="PROTEIN SERAC1"/>
    <property type="match status" value="1"/>
</dbReference>
<keyword evidence="6" id="KW-0472">Membrane</keyword>
<evidence type="ECO:0000313" key="10">
    <source>
        <dbReference type="Proteomes" id="UP001303760"/>
    </source>
</evidence>
<evidence type="ECO:0000256" key="3">
    <source>
        <dbReference type="ARBA" id="ARBA00004370"/>
    </source>
</evidence>
<evidence type="ECO:0000256" key="1">
    <source>
        <dbReference type="ARBA" id="ARBA00004173"/>
    </source>
</evidence>
<reference evidence="9" key="2">
    <citation type="submission" date="2023-05" db="EMBL/GenBank/DDBJ databases">
        <authorList>
            <consortium name="Lawrence Berkeley National Laboratory"/>
            <person name="Steindorff A."/>
            <person name="Hensen N."/>
            <person name="Bonometti L."/>
            <person name="Westerberg I."/>
            <person name="Brannstrom I.O."/>
            <person name="Guillou S."/>
            <person name="Cros-Aarteil S."/>
            <person name="Calhoun S."/>
            <person name="Haridas S."/>
            <person name="Kuo A."/>
            <person name="Mondo S."/>
            <person name="Pangilinan J."/>
            <person name="Riley R."/>
            <person name="Labutti K."/>
            <person name="Andreopoulos B."/>
            <person name="Lipzen A."/>
            <person name="Chen C."/>
            <person name="Yanf M."/>
            <person name="Daum C."/>
            <person name="Ng V."/>
            <person name="Clum A."/>
            <person name="Ohm R."/>
            <person name="Martin F."/>
            <person name="Silar P."/>
            <person name="Natvig D."/>
            <person name="Lalanne C."/>
            <person name="Gautier V."/>
            <person name="Ament-Velasquez S.L."/>
            <person name="Kruys A."/>
            <person name="Hutchinson M.I."/>
            <person name="Powell A.J."/>
            <person name="Barry K."/>
            <person name="Miller A.N."/>
            <person name="Grigoriev I.V."/>
            <person name="Debuchy R."/>
            <person name="Gladieux P."/>
            <person name="Thoren M.H."/>
            <person name="Johannesson H."/>
        </authorList>
    </citation>
    <scope>NUCLEOTIDE SEQUENCE</scope>
    <source>
        <strain evidence="9">CBS 532.94</strain>
    </source>
</reference>
<dbReference type="Gene3D" id="3.40.50.1820">
    <property type="entry name" value="alpha/beta hydrolase"/>
    <property type="match status" value="1"/>
</dbReference>
<reference evidence="9" key="1">
    <citation type="journal article" date="2023" name="Mol. Phylogenet. Evol.">
        <title>Genome-scale phylogeny and comparative genomics of the fungal order Sordariales.</title>
        <authorList>
            <person name="Hensen N."/>
            <person name="Bonometti L."/>
            <person name="Westerberg I."/>
            <person name="Brannstrom I.O."/>
            <person name="Guillou S."/>
            <person name="Cros-Aarteil S."/>
            <person name="Calhoun S."/>
            <person name="Haridas S."/>
            <person name="Kuo A."/>
            <person name="Mondo S."/>
            <person name="Pangilinan J."/>
            <person name="Riley R."/>
            <person name="LaButti K."/>
            <person name="Andreopoulos B."/>
            <person name="Lipzen A."/>
            <person name="Chen C."/>
            <person name="Yan M."/>
            <person name="Daum C."/>
            <person name="Ng V."/>
            <person name="Clum A."/>
            <person name="Steindorff A."/>
            <person name="Ohm R.A."/>
            <person name="Martin F."/>
            <person name="Silar P."/>
            <person name="Natvig D.O."/>
            <person name="Lalanne C."/>
            <person name="Gautier V."/>
            <person name="Ament-Velasquez S.L."/>
            <person name="Kruys A."/>
            <person name="Hutchinson M.I."/>
            <person name="Powell A.J."/>
            <person name="Barry K."/>
            <person name="Miller A.N."/>
            <person name="Grigoriev I.V."/>
            <person name="Debuchy R."/>
            <person name="Gladieux P."/>
            <person name="Hiltunen Thoren M."/>
            <person name="Johannesson H."/>
        </authorList>
    </citation>
    <scope>NUCLEOTIDE SEQUENCE</scope>
    <source>
        <strain evidence="9">CBS 532.94</strain>
    </source>
</reference>
<evidence type="ECO:0000256" key="2">
    <source>
        <dbReference type="ARBA" id="ARBA00004240"/>
    </source>
</evidence>
<feature type="region of interest" description="Disordered" evidence="7">
    <location>
        <begin position="1"/>
        <end position="22"/>
    </location>
</feature>
<dbReference type="GO" id="GO:0005783">
    <property type="term" value="C:endoplasmic reticulum"/>
    <property type="evidence" value="ECO:0007669"/>
    <property type="project" value="UniProtKB-SubCell"/>
</dbReference>
<feature type="compositionally biased region" description="Pro residues" evidence="7">
    <location>
        <begin position="367"/>
        <end position="376"/>
    </location>
</feature>
<protein>
    <submittedName>
        <fullName evidence="9">Alpha/Beta hydrolase protein</fullName>
    </submittedName>
</protein>
<dbReference type="GO" id="GO:0016020">
    <property type="term" value="C:membrane"/>
    <property type="evidence" value="ECO:0007669"/>
    <property type="project" value="UniProtKB-SubCell"/>
</dbReference>
<keyword evidence="10" id="KW-1185">Reference proteome</keyword>
<gene>
    <name evidence="9" type="ORF">C8A03DRAFT_38511</name>
</gene>
<feature type="region of interest" description="Disordered" evidence="7">
    <location>
        <begin position="355"/>
        <end position="376"/>
    </location>
</feature>
<evidence type="ECO:0000256" key="4">
    <source>
        <dbReference type="ARBA" id="ARBA00022824"/>
    </source>
</evidence>
<organism evidence="9 10">
    <name type="scientific">Achaetomium macrosporum</name>
    <dbReference type="NCBI Taxonomy" id="79813"/>
    <lineage>
        <taxon>Eukaryota</taxon>
        <taxon>Fungi</taxon>
        <taxon>Dikarya</taxon>
        <taxon>Ascomycota</taxon>
        <taxon>Pezizomycotina</taxon>
        <taxon>Sordariomycetes</taxon>
        <taxon>Sordariomycetidae</taxon>
        <taxon>Sordariales</taxon>
        <taxon>Chaetomiaceae</taxon>
        <taxon>Achaetomium</taxon>
    </lineage>
</organism>
<dbReference type="Pfam" id="PF12697">
    <property type="entry name" value="Abhydrolase_6"/>
    <property type="match status" value="1"/>
</dbReference>
<accession>A0AAN7H3W5</accession>
<feature type="domain" description="AB hydrolase-1" evidence="8">
    <location>
        <begin position="32"/>
        <end position="165"/>
    </location>
</feature>
<dbReference type="Proteomes" id="UP001303760">
    <property type="component" value="Unassembled WGS sequence"/>
</dbReference>
<dbReference type="GO" id="GO:0005739">
    <property type="term" value="C:mitochondrion"/>
    <property type="evidence" value="ECO:0007669"/>
    <property type="project" value="UniProtKB-SubCell"/>
</dbReference>
<keyword evidence="5" id="KW-0496">Mitochondrion</keyword>
<name>A0AAN7H3W5_9PEZI</name>
<evidence type="ECO:0000256" key="5">
    <source>
        <dbReference type="ARBA" id="ARBA00023128"/>
    </source>
</evidence>
<keyword evidence="9" id="KW-0378">Hydrolase</keyword>
<dbReference type="GO" id="GO:0016787">
    <property type="term" value="F:hydrolase activity"/>
    <property type="evidence" value="ECO:0007669"/>
    <property type="project" value="UniProtKB-KW"/>
</dbReference>
<proteinExistence type="predicted"/>
<dbReference type="PANTHER" id="PTHR48182:SF2">
    <property type="entry name" value="PROTEIN SERAC1"/>
    <property type="match status" value="1"/>
</dbReference>
<dbReference type="SUPFAM" id="SSF53474">
    <property type="entry name" value="alpha/beta-Hydrolases"/>
    <property type="match status" value="1"/>
</dbReference>
<dbReference type="InterPro" id="IPR052374">
    <property type="entry name" value="SERAC1"/>
</dbReference>
<evidence type="ECO:0000259" key="8">
    <source>
        <dbReference type="Pfam" id="PF12697"/>
    </source>
</evidence>
<evidence type="ECO:0000256" key="6">
    <source>
        <dbReference type="ARBA" id="ARBA00023136"/>
    </source>
</evidence>
<dbReference type="InterPro" id="IPR000073">
    <property type="entry name" value="AB_hydrolase_1"/>
</dbReference>
<keyword evidence="4" id="KW-0256">Endoplasmic reticulum</keyword>
<feature type="compositionally biased region" description="Basic and acidic residues" evidence="7">
    <location>
        <begin position="1"/>
        <end position="15"/>
    </location>
</feature>
<dbReference type="AlphaFoldDB" id="A0AAN7H3W5"/>
<evidence type="ECO:0000256" key="7">
    <source>
        <dbReference type="SAM" id="MobiDB-lite"/>
    </source>
</evidence>
<comment type="caution">
    <text evidence="9">The sequence shown here is derived from an EMBL/GenBank/DDBJ whole genome shotgun (WGS) entry which is preliminary data.</text>
</comment>
<comment type="subcellular location">
    <subcellularLocation>
        <location evidence="2">Endoplasmic reticulum</location>
    </subcellularLocation>
    <subcellularLocation>
        <location evidence="3">Membrane</location>
    </subcellularLocation>
    <subcellularLocation>
        <location evidence="1">Mitochondrion</location>
    </subcellularLocation>
</comment>
<evidence type="ECO:0000313" key="9">
    <source>
        <dbReference type="EMBL" id="KAK4233761.1"/>
    </source>
</evidence>
<feature type="compositionally biased region" description="Low complexity" evidence="7">
    <location>
        <begin position="355"/>
        <end position="366"/>
    </location>
</feature>
<sequence length="376" mass="41116">MSGKGEAGKKPDKAGLGDPLYQPKDGKAQVDIVFVHGLGGDRINTWTWRDSSSDDKTFWPAELLPTDCPTARIVSFGYNADIAKFYPESSETIAPELTIDDYSRALLEALKLLRGNEDLERPIIFVAHSMGGLVVANALSANHKDAAKKAVADRTIGTLFLGTPFLGSSKAWYAKIATAILDYIIPVQRGNVKDLEVRSKKLTDICQAFAKYLKERDRSRDLPHLEVACFFEERPMSKRQGFVVPRESATWLGTEPLSIQANHVNMAKFETNHGTDYQMVVGKLKDWILDIEKNKAEARGGVGGLNAQAININQGAVSYQNSPNVGGVQTGNIVSTTPEATKIYGSSIGSLYYGSGQPLQQGQQSQAPPPHYAHRH</sequence>
<dbReference type="InterPro" id="IPR029058">
    <property type="entry name" value="AB_hydrolase_fold"/>
</dbReference>
<dbReference type="EMBL" id="MU860482">
    <property type="protein sequence ID" value="KAK4233761.1"/>
    <property type="molecule type" value="Genomic_DNA"/>
</dbReference>